<dbReference type="PIRSF" id="PIRSF033239">
    <property type="entry name" value="ExoD"/>
    <property type="match status" value="1"/>
</dbReference>
<evidence type="ECO:0000313" key="3">
    <source>
        <dbReference type="Proteomes" id="UP000598196"/>
    </source>
</evidence>
<dbReference type="EMBL" id="BMLP01000003">
    <property type="protein sequence ID" value="GGO32406.1"/>
    <property type="molecule type" value="Genomic_DNA"/>
</dbReference>
<evidence type="ECO:0000313" key="2">
    <source>
        <dbReference type="EMBL" id="GGO32406.1"/>
    </source>
</evidence>
<gene>
    <name evidence="2" type="ORF">GCM10010991_19830</name>
</gene>
<evidence type="ECO:0000256" key="1">
    <source>
        <dbReference type="SAM" id="Phobius"/>
    </source>
</evidence>
<dbReference type="AlphaFoldDB" id="A0A918DDF5"/>
<feature type="transmembrane region" description="Helical" evidence="1">
    <location>
        <begin position="177"/>
        <end position="201"/>
    </location>
</feature>
<dbReference type="Proteomes" id="UP000598196">
    <property type="component" value="Unassembled WGS sequence"/>
</dbReference>
<dbReference type="Pfam" id="PF06055">
    <property type="entry name" value="ExoD"/>
    <property type="match status" value="1"/>
</dbReference>
<name>A0A918DDF5_9RHOB</name>
<organism evidence="2 3">
    <name type="scientific">Gemmobacter aquaticus</name>
    <dbReference type="NCBI Taxonomy" id="490185"/>
    <lineage>
        <taxon>Bacteria</taxon>
        <taxon>Pseudomonadati</taxon>
        <taxon>Pseudomonadota</taxon>
        <taxon>Alphaproteobacteria</taxon>
        <taxon>Rhodobacterales</taxon>
        <taxon>Paracoccaceae</taxon>
        <taxon>Gemmobacter</taxon>
    </lineage>
</organism>
<reference evidence="2 3" key="1">
    <citation type="journal article" date="2014" name="Int. J. Syst. Evol. Microbiol.">
        <title>Complete genome sequence of Corynebacterium casei LMG S-19264T (=DSM 44701T), isolated from a smear-ripened cheese.</title>
        <authorList>
            <consortium name="US DOE Joint Genome Institute (JGI-PGF)"/>
            <person name="Walter F."/>
            <person name="Albersmeier A."/>
            <person name="Kalinowski J."/>
            <person name="Ruckert C."/>
        </authorList>
    </citation>
    <scope>NUCLEOTIDE SEQUENCE [LARGE SCALE GENOMIC DNA]</scope>
    <source>
        <strain evidence="2 3">CGMCC 1.7029</strain>
    </source>
</reference>
<comment type="caution">
    <text evidence="2">The sequence shown here is derived from an EMBL/GenBank/DDBJ whole genome shotgun (WGS) entry which is preliminary data.</text>
</comment>
<dbReference type="PANTHER" id="PTHR41795:SF1">
    <property type="entry name" value="EXOPOLYSACCHARIDE SYNTHESIS PROTEIN"/>
    <property type="match status" value="1"/>
</dbReference>
<proteinExistence type="predicted"/>
<dbReference type="InterPro" id="IPR010331">
    <property type="entry name" value="ExoD"/>
</dbReference>
<accession>A0A918DDF5</accession>
<keyword evidence="1" id="KW-0812">Transmembrane</keyword>
<dbReference type="OrthoDB" id="8550083at2"/>
<feature type="transmembrane region" description="Helical" evidence="1">
    <location>
        <begin position="138"/>
        <end position="171"/>
    </location>
</feature>
<keyword evidence="1" id="KW-1133">Transmembrane helix</keyword>
<dbReference type="RefSeq" id="WP_146286710.1">
    <property type="nucleotide sequence ID" value="NZ_BMLP01000003.1"/>
</dbReference>
<dbReference type="PANTHER" id="PTHR41795">
    <property type="entry name" value="EXOPOLYSACCHARIDE SYNTHESIS PROTEIN"/>
    <property type="match status" value="1"/>
</dbReference>
<sequence>MTAEAALPVPPSRRQQSFSELLQQIADEHQGDRVGIGDLLHAMQGRAIAALLFIFAFPNILPTPPGLAAILGLPSIYLSFQLMLGTKPWLPRFIADRSMTIEAFRNIVRRATPVLSRAEGLLRERWAPLTSPLAQRLLGLLCLTLSIALSLPIPLGNLMPSAAICVIALALLERDGLWVLLGLATSVAAFAWVGGMAYALLKSAIFVVMNAF</sequence>
<keyword evidence="1" id="KW-0472">Membrane</keyword>
<protein>
    <submittedName>
        <fullName evidence="2">ABC transporter permease</fullName>
    </submittedName>
</protein>
<keyword evidence="3" id="KW-1185">Reference proteome</keyword>